<name>A0A2H1WKB2_SPOFR</name>
<reference evidence="2" key="1">
    <citation type="submission" date="2016-07" db="EMBL/GenBank/DDBJ databases">
        <authorList>
            <person name="Bretaudeau A."/>
        </authorList>
    </citation>
    <scope>NUCLEOTIDE SEQUENCE</scope>
    <source>
        <strain evidence="2">Rice</strain>
        <tissue evidence="2">Whole body</tissue>
    </source>
</reference>
<proteinExistence type="predicted"/>
<accession>A0A2H1WKB2</accession>
<gene>
    <name evidence="2" type="ORF">SFRICE_030839</name>
</gene>
<dbReference type="AlphaFoldDB" id="A0A2H1WKB2"/>
<organism evidence="2">
    <name type="scientific">Spodoptera frugiperda</name>
    <name type="common">Fall armyworm</name>
    <dbReference type="NCBI Taxonomy" id="7108"/>
    <lineage>
        <taxon>Eukaryota</taxon>
        <taxon>Metazoa</taxon>
        <taxon>Ecdysozoa</taxon>
        <taxon>Arthropoda</taxon>
        <taxon>Hexapoda</taxon>
        <taxon>Insecta</taxon>
        <taxon>Pterygota</taxon>
        <taxon>Neoptera</taxon>
        <taxon>Endopterygota</taxon>
        <taxon>Lepidoptera</taxon>
        <taxon>Glossata</taxon>
        <taxon>Ditrysia</taxon>
        <taxon>Noctuoidea</taxon>
        <taxon>Noctuidae</taxon>
        <taxon>Amphipyrinae</taxon>
        <taxon>Spodoptera</taxon>
    </lineage>
</organism>
<feature type="compositionally biased region" description="Polar residues" evidence="1">
    <location>
        <begin position="10"/>
        <end position="21"/>
    </location>
</feature>
<feature type="region of interest" description="Disordered" evidence="1">
    <location>
        <begin position="1"/>
        <end position="21"/>
    </location>
</feature>
<evidence type="ECO:0000313" key="2">
    <source>
        <dbReference type="EMBL" id="SOQ53406.1"/>
    </source>
</evidence>
<protein>
    <submittedName>
        <fullName evidence="2">SFRICE_030839</fullName>
    </submittedName>
</protein>
<evidence type="ECO:0000256" key="1">
    <source>
        <dbReference type="SAM" id="MobiDB-lite"/>
    </source>
</evidence>
<sequence length="134" mass="14524">MAIGPPTLHGTDNTNGDNTGSDLESWLPLAVNVLTVRWRRQFAENARCDDVSLAPGRRLSDALSLTVTLNSSKHVEVMGSVDGNRREITLVLYFVMDLECSSTTTRDNLMLPPFRGASPKTGGCHNPVAQQASI</sequence>
<dbReference type="EMBL" id="ODYU01009165">
    <property type="protein sequence ID" value="SOQ53406.1"/>
    <property type="molecule type" value="Genomic_DNA"/>
</dbReference>